<gene>
    <name evidence="1" type="ORF">SERLADRAFT_431602</name>
</gene>
<dbReference type="AlphaFoldDB" id="F8ND46"/>
<dbReference type="OrthoDB" id="2107166at2759"/>
<dbReference type="RefSeq" id="XP_007312014.1">
    <property type="nucleotide sequence ID" value="XM_007311952.1"/>
</dbReference>
<reference evidence="1" key="1">
    <citation type="submission" date="2011-04" db="EMBL/GenBank/DDBJ databases">
        <title>Evolution of plant cell wall degrading machinery underlies the functional diversity of forest fungi.</title>
        <authorList>
            <consortium name="US DOE Joint Genome Institute (JGI-PGF)"/>
            <person name="Eastwood D.C."/>
            <person name="Floudas D."/>
            <person name="Binder M."/>
            <person name="Majcherczyk A."/>
            <person name="Schneider P."/>
            <person name="Aerts A."/>
            <person name="Asiegbu F.O."/>
            <person name="Baker S.E."/>
            <person name="Barry K."/>
            <person name="Bendiksby M."/>
            <person name="Blumentritt M."/>
            <person name="Coutinho P.M."/>
            <person name="Cullen D."/>
            <person name="Cullen D."/>
            <person name="Gathman A."/>
            <person name="Goodell B."/>
            <person name="Henrissat B."/>
            <person name="Ihrmark K."/>
            <person name="Kauserud H."/>
            <person name="Kohler A."/>
            <person name="LaButti K."/>
            <person name="Lapidus A."/>
            <person name="Lavin J.L."/>
            <person name="Lee Y.-H."/>
            <person name="Lindquist E."/>
            <person name="Lilly W."/>
            <person name="Lucas S."/>
            <person name="Morin E."/>
            <person name="Murat C."/>
            <person name="Oguiza J.A."/>
            <person name="Park J."/>
            <person name="Pisabarro A.G."/>
            <person name="Riley R."/>
            <person name="Rosling A."/>
            <person name="Salamov A."/>
            <person name="Schmidt O."/>
            <person name="Schmutz J."/>
            <person name="Skrede I."/>
            <person name="Stenlid J."/>
            <person name="Wiebenga A."/>
            <person name="Xie X."/>
            <person name="Kues U."/>
            <person name="Hibbett D.S."/>
            <person name="Hoffmeister D."/>
            <person name="Hogberg N."/>
            <person name="Martin F."/>
            <person name="Grigoriev I.V."/>
            <person name="Watkinson S.C."/>
        </authorList>
    </citation>
    <scope>NUCLEOTIDE SEQUENCE</scope>
    <source>
        <strain evidence="1">S7.9</strain>
    </source>
</reference>
<accession>F8ND46</accession>
<dbReference type="KEGG" id="sla:SERLADRAFT_431602"/>
<organism>
    <name type="scientific">Serpula lacrymans var. lacrymans (strain S7.9)</name>
    <name type="common">Dry rot fungus</name>
    <dbReference type="NCBI Taxonomy" id="578457"/>
    <lineage>
        <taxon>Eukaryota</taxon>
        <taxon>Fungi</taxon>
        <taxon>Dikarya</taxon>
        <taxon>Basidiomycota</taxon>
        <taxon>Agaricomycotina</taxon>
        <taxon>Agaricomycetes</taxon>
        <taxon>Agaricomycetidae</taxon>
        <taxon>Boletales</taxon>
        <taxon>Coniophorineae</taxon>
        <taxon>Serpulaceae</taxon>
        <taxon>Serpula</taxon>
    </lineage>
</organism>
<protein>
    <submittedName>
        <fullName evidence="1">Uncharacterized protein</fullName>
    </submittedName>
</protein>
<dbReference type="HOGENOM" id="CLU_113835_0_0_1"/>
<dbReference type="EMBL" id="GL945428">
    <property type="protein sequence ID" value="EGO30130.1"/>
    <property type="molecule type" value="Genomic_DNA"/>
</dbReference>
<dbReference type="Proteomes" id="UP000008064">
    <property type="component" value="Unassembled WGS sequence"/>
</dbReference>
<sequence>MTHGWTQHNADSCCLVEEITSIAYDADTGRYTFRDRLGHLHESAPHAEHRGLAPVSSRIFPYRRVTTEQRNSNLHAKFKFTTGQPETFNDILPSAFAASPLYVDRSPKGTGSHFSASAKNPTKGRFTDALAKSTVPAMQNAMEGVMKWLKSVANRRRIMTGRVTDEKSFLLSLDESIHKSDAEKLIVDIVLRYGSPPPCAGVLRR</sequence>
<dbReference type="GeneID" id="18813775"/>
<proteinExistence type="predicted"/>
<evidence type="ECO:0000313" key="1">
    <source>
        <dbReference type="EMBL" id="EGO30130.1"/>
    </source>
</evidence>
<name>F8ND46_SERL9</name>